<feature type="domain" description="Thioredoxin" evidence="2">
    <location>
        <begin position="1"/>
        <end position="107"/>
    </location>
</feature>
<dbReference type="Proteomes" id="UP000092444">
    <property type="component" value="Unassembled WGS sequence"/>
</dbReference>
<dbReference type="AlphaFoldDB" id="A0A1B0FAQ3"/>
<dbReference type="InterPro" id="IPR017937">
    <property type="entry name" value="Thioredoxin_CS"/>
</dbReference>
<dbReference type="Pfam" id="PF06201">
    <property type="entry name" value="PITH"/>
    <property type="match status" value="1"/>
</dbReference>
<evidence type="ECO:0000256" key="1">
    <source>
        <dbReference type="ARBA" id="ARBA00023157"/>
    </source>
</evidence>
<dbReference type="PROSITE" id="PS51352">
    <property type="entry name" value="THIOREDOXIN_2"/>
    <property type="match status" value="1"/>
</dbReference>
<dbReference type="PROSITE" id="PS51532">
    <property type="entry name" value="PITH"/>
    <property type="match status" value="1"/>
</dbReference>
<evidence type="ECO:0000313" key="5">
    <source>
        <dbReference type="Proteomes" id="UP000092444"/>
    </source>
</evidence>
<dbReference type="VEuPathDB" id="VectorBase:GMOY000597"/>
<name>A0A1B0FAQ3_GLOMM</name>
<dbReference type="InterPro" id="IPR013766">
    <property type="entry name" value="Thioredoxin_domain"/>
</dbReference>
<organism evidence="4 5">
    <name type="scientific">Glossina morsitans morsitans</name>
    <name type="common">Savannah tsetse fly</name>
    <dbReference type="NCBI Taxonomy" id="37546"/>
    <lineage>
        <taxon>Eukaryota</taxon>
        <taxon>Metazoa</taxon>
        <taxon>Ecdysozoa</taxon>
        <taxon>Arthropoda</taxon>
        <taxon>Hexapoda</taxon>
        <taxon>Insecta</taxon>
        <taxon>Pterygota</taxon>
        <taxon>Neoptera</taxon>
        <taxon>Endopterygota</taxon>
        <taxon>Diptera</taxon>
        <taxon>Brachycera</taxon>
        <taxon>Muscomorpha</taxon>
        <taxon>Hippoboscoidea</taxon>
        <taxon>Glossinidae</taxon>
        <taxon>Glossina</taxon>
    </lineage>
</organism>
<dbReference type="SUPFAM" id="SSF49785">
    <property type="entry name" value="Galactose-binding domain-like"/>
    <property type="match status" value="1"/>
</dbReference>
<sequence length="346" mass="38070">MSVRVINDEAHFQSELAAAGIRLVVVDFTAAWCGPCQRIAPHFELLPGKYPNAIFLKVDVDKCQDTAASQGVSAMPTFVFYRNRTKIDRIQGADINALEAKIQEYAGASGGDEAGEDYGQGLMDLNSFISKQECECLNESDDHPLSHCLASEGGYLQSDCDEQLILSITFNQVVKIHSLKFKAPMQLAPREIKLFINQPRTIDFDQAESMTSVQDLVLDPKDLEKGSPVNLRYVKFQNVQNIQIFVKNNQSGAEVTQIDYVGFIGSPLMTTKMNDFKRVAGKKGETKRSRAAVSVKLLRAITRRIASSKGTNIDHTSCTSLSQPAFKRTAASKTTILISPGMIGKP</sequence>
<dbReference type="PROSITE" id="PS00194">
    <property type="entry name" value="THIOREDOXIN_1"/>
    <property type="match status" value="1"/>
</dbReference>
<keyword evidence="1" id="KW-1015">Disulfide bond</keyword>
<dbReference type="InterPro" id="IPR008979">
    <property type="entry name" value="Galactose-bd-like_sf"/>
</dbReference>
<dbReference type="EnsemblMetazoa" id="GMOY000597-RA">
    <property type="protein sequence ID" value="GMOY000597-PA"/>
    <property type="gene ID" value="GMOY000597"/>
</dbReference>
<dbReference type="InterPro" id="IPR037047">
    <property type="entry name" value="PITH_dom_sf"/>
</dbReference>
<evidence type="ECO:0000259" key="3">
    <source>
        <dbReference type="PROSITE" id="PS51532"/>
    </source>
</evidence>
<accession>A0A1B0FAQ3</accession>
<dbReference type="FunFam" id="3.40.30.10:FF:000245">
    <property type="entry name" value="Thioredoxin"/>
    <property type="match status" value="1"/>
</dbReference>
<dbReference type="InterPro" id="IPR010400">
    <property type="entry name" value="PITH_dom"/>
</dbReference>
<reference evidence="4" key="1">
    <citation type="submission" date="2020-05" db="UniProtKB">
        <authorList>
            <consortium name="EnsemblMetazoa"/>
        </authorList>
    </citation>
    <scope>IDENTIFICATION</scope>
    <source>
        <strain evidence="4">Yale</strain>
    </source>
</reference>
<dbReference type="SUPFAM" id="SSF52833">
    <property type="entry name" value="Thioredoxin-like"/>
    <property type="match status" value="1"/>
</dbReference>
<feature type="domain" description="PITH" evidence="3">
    <location>
        <begin position="114"/>
        <end position="283"/>
    </location>
</feature>
<proteinExistence type="predicted"/>
<dbReference type="Gene3D" id="2.60.120.470">
    <property type="entry name" value="PITH domain"/>
    <property type="match status" value="1"/>
</dbReference>
<protein>
    <submittedName>
        <fullName evidence="4">Uncharacterized protein</fullName>
    </submittedName>
</protein>
<evidence type="ECO:0000313" key="4">
    <source>
        <dbReference type="EnsemblMetazoa" id="GMOY000597-PA"/>
    </source>
</evidence>
<dbReference type="Gene3D" id="3.40.30.10">
    <property type="entry name" value="Glutaredoxin"/>
    <property type="match status" value="1"/>
</dbReference>
<dbReference type="InterPro" id="IPR036249">
    <property type="entry name" value="Thioredoxin-like_sf"/>
</dbReference>
<dbReference type="STRING" id="37546.A0A1B0FAQ3"/>
<dbReference type="PhylomeDB" id="A0A1B0FAQ3"/>
<dbReference type="EMBL" id="CCAG010020395">
    <property type="status" value="NOT_ANNOTATED_CDS"/>
    <property type="molecule type" value="Genomic_DNA"/>
</dbReference>
<dbReference type="PANTHER" id="PTHR46115">
    <property type="entry name" value="THIOREDOXIN-LIKE PROTEIN 1"/>
    <property type="match status" value="1"/>
</dbReference>
<dbReference type="Pfam" id="PF00085">
    <property type="entry name" value="Thioredoxin"/>
    <property type="match status" value="1"/>
</dbReference>
<keyword evidence="5" id="KW-1185">Reference proteome</keyword>
<dbReference type="GO" id="GO:0005737">
    <property type="term" value="C:cytoplasm"/>
    <property type="evidence" value="ECO:0007669"/>
    <property type="project" value="UniProtKB-ARBA"/>
</dbReference>
<dbReference type="PRINTS" id="PR00421">
    <property type="entry name" value="THIOREDOXIN"/>
</dbReference>
<evidence type="ECO:0000259" key="2">
    <source>
        <dbReference type="PROSITE" id="PS51352"/>
    </source>
</evidence>
<dbReference type="CDD" id="cd02947">
    <property type="entry name" value="TRX_family"/>
    <property type="match status" value="1"/>
</dbReference>